<dbReference type="PROSITE" id="PS51419">
    <property type="entry name" value="RAB"/>
    <property type="match status" value="1"/>
</dbReference>
<dbReference type="InterPro" id="IPR050227">
    <property type="entry name" value="Rab"/>
</dbReference>
<proteinExistence type="inferred from homology"/>
<evidence type="ECO:0000313" key="5">
    <source>
        <dbReference type="EMBL" id="CAK9258141.1"/>
    </source>
</evidence>
<keyword evidence="6" id="KW-1185">Reference proteome</keyword>
<evidence type="ECO:0008006" key="7">
    <source>
        <dbReference type="Google" id="ProtNLM"/>
    </source>
</evidence>
<dbReference type="Proteomes" id="UP001497444">
    <property type="component" value="Chromosome 11"/>
</dbReference>
<dbReference type="InterPro" id="IPR005225">
    <property type="entry name" value="Small_GTP-bd"/>
</dbReference>
<dbReference type="SUPFAM" id="SSF52540">
    <property type="entry name" value="P-loop containing nucleoside triphosphate hydrolases"/>
    <property type="match status" value="1"/>
</dbReference>
<dbReference type="NCBIfam" id="TIGR00231">
    <property type="entry name" value="small_GTP"/>
    <property type="match status" value="1"/>
</dbReference>
<evidence type="ECO:0000256" key="2">
    <source>
        <dbReference type="ARBA" id="ARBA00022741"/>
    </source>
</evidence>
<name>A0ABP0VUK0_9BRYO</name>
<dbReference type="Pfam" id="PF00071">
    <property type="entry name" value="Ras"/>
    <property type="match status" value="1"/>
</dbReference>
<dbReference type="PROSITE" id="PS51420">
    <property type="entry name" value="RHO"/>
    <property type="match status" value="1"/>
</dbReference>
<reference evidence="5" key="1">
    <citation type="submission" date="2024-02" db="EMBL/GenBank/DDBJ databases">
        <authorList>
            <consortium name="ELIXIR-Norway"/>
            <consortium name="Elixir Norway"/>
        </authorList>
    </citation>
    <scope>NUCLEOTIDE SEQUENCE</scope>
</reference>
<evidence type="ECO:0000256" key="3">
    <source>
        <dbReference type="ARBA" id="ARBA00023134"/>
    </source>
</evidence>
<dbReference type="InterPro" id="IPR027417">
    <property type="entry name" value="P-loop_NTPase"/>
</dbReference>
<keyword evidence="3" id="KW-0342">GTP-binding</keyword>
<dbReference type="SMART" id="SM00176">
    <property type="entry name" value="RAN"/>
    <property type="match status" value="1"/>
</dbReference>
<dbReference type="InterPro" id="IPR001806">
    <property type="entry name" value="Small_GTPase"/>
</dbReference>
<dbReference type="EMBL" id="OZ020106">
    <property type="protein sequence ID" value="CAK9258141.1"/>
    <property type="molecule type" value="Genomic_DNA"/>
</dbReference>
<dbReference type="SMART" id="SM00173">
    <property type="entry name" value="RAS"/>
    <property type="match status" value="1"/>
</dbReference>
<comment type="subcellular location">
    <subcellularLocation>
        <location evidence="4">Endomembrane system</location>
        <topology evidence="4">Lipid-anchor</topology>
    </subcellularLocation>
</comment>
<sequence>MLAIMQEEDFEREVKVVVVGNGNVGKTSMIRQFCKGQYCNNYKKTIGVDFLEKHQYIKGLEEEVKLMLWDTAGQEQFHAMTRAYYRGAKAAVLAFSTTDRASFEAISIWKHKVEEECGIVPMVLVQNKVDLLEHAAVSRQEAEALASDLGLRFYRICVKQNLYVSEVFEYLAEMYLQRDACSLQYTPRSIIGKPPTIQATLKQPQTPKVVNVVDNTCSAPTKVTSLKRHRTCRSRMISNCSIQ</sequence>
<gene>
    <name evidence="5" type="ORF">CSSPJE1EN1_LOCUS3619</name>
</gene>
<comment type="similarity">
    <text evidence="1">Belongs to the small GTPase superfamily. Rab family.</text>
</comment>
<keyword evidence="2" id="KW-0547">Nucleotide-binding</keyword>
<evidence type="ECO:0000256" key="1">
    <source>
        <dbReference type="ARBA" id="ARBA00006270"/>
    </source>
</evidence>
<dbReference type="PANTHER" id="PTHR47977">
    <property type="entry name" value="RAS-RELATED PROTEIN RAB"/>
    <property type="match status" value="1"/>
</dbReference>
<organism evidence="5 6">
    <name type="scientific">Sphagnum jensenii</name>
    <dbReference type="NCBI Taxonomy" id="128206"/>
    <lineage>
        <taxon>Eukaryota</taxon>
        <taxon>Viridiplantae</taxon>
        <taxon>Streptophyta</taxon>
        <taxon>Embryophyta</taxon>
        <taxon>Bryophyta</taxon>
        <taxon>Sphagnophytina</taxon>
        <taxon>Sphagnopsida</taxon>
        <taxon>Sphagnales</taxon>
        <taxon>Sphagnaceae</taxon>
        <taxon>Sphagnum</taxon>
    </lineage>
</organism>
<evidence type="ECO:0000256" key="4">
    <source>
        <dbReference type="ARBA" id="ARBA00037868"/>
    </source>
</evidence>
<dbReference type="Gene3D" id="3.40.50.300">
    <property type="entry name" value="P-loop containing nucleotide triphosphate hydrolases"/>
    <property type="match status" value="1"/>
</dbReference>
<evidence type="ECO:0000313" key="6">
    <source>
        <dbReference type="Proteomes" id="UP001497444"/>
    </source>
</evidence>
<dbReference type="SMART" id="SM00174">
    <property type="entry name" value="RHO"/>
    <property type="match status" value="1"/>
</dbReference>
<protein>
    <recommendedName>
        <fullName evidence="7">Ras-related protein Rab-23</fullName>
    </recommendedName>
</protein>
<accession>A0ABP0VUK0</accession>
<dbReference type="PROSITE" id="PS51421">
    <property type="entry name" value="RAS"/>
    <property type="match status" value="1"/>
</dbReference>
<dbReference type="PRINTS" id="PR00449">
    <property type="entry name" value="RASTRNSFRMNG"/>
</dbReference>
<dbReference type="SMART" id="SM00175">
    <property type="entry name" value="RAB"/>
    <property type="match status" value="1"/>
</dbReference>